<reference evidence="1 2" key="1">
    <citation type="submission" date="2020-08" db="EMBL/GenBank/DDBJ databases">
        <title>A Genomic Blueprint of the Chicken Gut Microbiome.</title>
        <authorList>
            <person name="Gilroy R."/>
            <person name="Ravi A."/>
            <person name="Getino M."/>
            <person name="Pursley I."/>
            <person name="Horton D.L."/>
            <person name="Alikhan N.-F."/>
            <person name="Baker D."/>
            <person name="Gharbi K."/>
            <person name="Hall N."/>
            <person name="Watson M."/>
            <person name="Adriaenssens E.M."/>
            <person name="Foster-Nyarko E."/>
            <person name="Jarju S."/>
            <person name="Secka A."/>
            <person name="Antonio M."/>
            <person name="Oren A."/>
            <person name="Chaudhuri R."/>
            <person name="La Ragione R.M."/>
            <person name="Hildebrand F."/>
            <person name="Pallen M.J."/>
        </authorList>
    </citation>
    <scope>NUCLEOTIDE SEQUENCE [LARGE SCALE GENOMIC DNA]</scope>
    <source>
        <strain evidence="1 2">N37</strain>
    </source>
</reference>
<comment type="caution">
    <text evidence="1">The sequence shown here is derived from an EMBL/GenBank/DDBJ whole genome shotgun (WGS) entry which is preliminary data.</text>
</comment>
<dbReference type="EMBL" id="JACSQB010000018">
    <property type="protein sequence ID" value="MBD8045832.1"/>
    <property type="molecule type" value="Genomic_DNA"/>
</dbReference>
<evidence type="ECO:0000313" key="2">
    <source>
        <dbReference type="Proteomes" id="UP000627166"/>
    </source>
</evidence>
<sequence>MKNTTSIKVPKKYHLMIDEIFYDSDGYWAYSSKGYMFNLSDSHTAHEDTQKELLDAIRTLKPCNCSECTS</sequence>
<keyword evidence="2" id="KW-1185">Reference proteome</keyword>
<gene>
    <name evidence="1" type="ORF">H9637_02050</name>
</gene>
<dbReference type="Proteomes" id="UP000627166">
    <property type="component" value="Unassembled WGS sequence"/>
</dbReference>
<proteinExistence type="predicted"/>
<dbReference type="RefSeq" id="WP_191738806.1">
    <property type="nucleotide sequence ID" value="NZ_JACSQB010000018.1"/>
</dbReference>
<protein>
    <submittedName>
        <fullName evidence="1">Uncharacterized protein</fullName>
    </submittedName>
</protein>
<evidence type="ECO:0000313" key="1">
    <source>
        <dbReference type="EMBL" id="MBD8045832.1"/>
    </source>
</evidence>
<name>A0ABR8YNL7_9CLOT</name>
<accession>A0ABR8YNL7</accession>
<organism evidence="1 2">
    <name type="scientific">Clostridium faecium</name>
    <dbReference type="NCBI Taxonomy" id="2762223"/>
    <lineage>
        <taxon>Bacteria</taxon>
        <taxon>Bacillati</taxon>
        <taxon>Bacillota</taxon>
        <taxon>Clostridia</taxon>
        <taxon>Eubacteriales</taxon>
        <taxon>Clostridiaceae</taxon>
        <taxon>Clostridium</taxon>
    </lineage>
</organism>